<dbReference type="PANTHER" id="PTHR11092">
    <property type="entry name" value="SUGAR NUCLEOTIDE EPIMERASE RELATED"/>
    <property type="match status" value="1"/>
</dbReference>
<evidence type="ECO:0000313" key="4">
    <source>
        <dbReference type="EMBL" id="ADY52551.1"/>
    </source>
</evidence>
<dbReference type="EMBL" id="CP002545">
    <property type="protein sequence ID" value="ADY52551.1"/>
    <property type="molecule type" value="Genomic_DNA"/>
</dbReference>
<proteinExistence type="inferred from homology"/>
<dbReference type="InterPro" id="IPR001509">
    <property type="entry name" value="Epimerase_deHydtase"/>
</dbReference>
<dbReference type="Pfam" id="PF01370">
    <property type="entry name" value="Epimerase"/>
    <property type="match status" value="1"/>
</dbReference>
<gene>
    <name evidence="4" type="ordered locus">Pedsa_1998</name>
</gene>
<feature type="domain" description="DUF1731" evidence="3">
    <location>
        <begin position="254"/>
        <end position="302"/>
    </location>
</feature>
<evidence type="ECO:0000259" key="3">
    <source>
        <dbReference type="Pfam" id="PF08338"/>
    </source>
</evidence>
<dbReference type="SUPFAM" id="SSF51735">
    <property type="entry name" value="NAD(P)-binding Rossmann-fold domains"/>
    <property type="match status" value="1"/>
</dbReference>
<name>F0S9Z3_PSESL</name>
<organism evidence="4 5">
    <name type="scientific">Pseudopedobacter saltans (strain ATCC 51119 / DSM 12145 / JCM 21818 / CCUG 39354 / LMG 10337 / NBRC 100064 / NCIMB 13643)</name>
    <name type="common">Pedobacter saltans</name>
    <dbReference type="NCBI Taxonomy" id="762903"/>
    <lineage>
        <taxon>Bacteria</taxon>
        <taxon>Pseudomonadati</taxon>
        <taxon>Bacteroidota</taxon>
        <taxon>Sphingobacteriia</taxon>
        <taxon>Sphingobacteriales</taxon>
        <taxon>Sphingobacteriaceae</taxon>
        <taxon>Pseudopedobacter</taxon>
    </lineage>
</organism>
<dbReference type="PANTHER" id="PTHR11092:SF0">
    <property type="entry name" value="EPIMERASE FAMILY PROTEIN SDR39U1"/>
    <property type="match status" value="1"/>
</dbReference>
<dbReference type="HOGENOM" id="CLU_047373_0_0_10"/>
<feature type="domain" description="NAD-dependent epimerase/dehydratase" evidence="2">
    <location>
        <begin position="4"/>
        <end position="102"/>
    </location>
</feature>
<keyword evidence="5" id="KW-1185">Reference proteome</keyword>
<evidence type="ECO:0000256" key="1">
    <source>
        <dbReference type="ARBA" id="ARBA00009353"/>
    </source>
</evidence>
<sequence>MAKVVLAGGTGNLGVLLSEAFLNRGDEVLILTRQRNAESNNGLQYVFWDGETIGTWIKHIERADVIINLSGQRIDRRFTDGNKAILEKSRLLPTQIIGSAIQQLQYPPKLWINFSGISIFSDAPSGFHDEDGQEYGTGFLAYLTQKWENAVHDIILPSTRKVILRVSPVLLKDTGMFSELYLLTKWGLGGKVGNGKQYISWIHEQDFIALVFWLIAKEPKDAIYHACTPFPVTNTAFMEQLRQSAGVGLGIPIPAIFARVGALIKGVDASLLLSSTQATTKKTIVEGFKFKYPSIQQAFSQLIK</sequence>
<reference evidence="4 5" key="1">
    <citation type="journal article" date="2011" name="Stand. Genomic Sci.">
        <title>Complete genome sequence of the gliding, heparinolytic Pedobacter saltans type strain (113).</title>
        <authorList>
            <person name="Liolios K."/>
            <person name="Sikorski J."/>
            <person name="Lu M."/>
            <person name="Nolan M."/>
            <person name="Lapidus A."/>
            <person name="Lucas S."/>
            <person name="Hammon N."/>
            <person name="Deshpande S."/>
            <person name="Cheng J.F."/>
            <person name="Tapia R."/>
            <person name="Han C."/>
            <person name="Goodwin L."/>
            <person name="Pitluck S."/>
            <person name="Huntemann M."/>
            <person name="Ivanova N."/>
            <person name="Pagani I."/>
            <person name="Mavromatis K."/>
            <person name="Ovchinikova G."/>
            <person name="Pati A."/>
            <person name="Chen A."/>
            <person name="Palaniappan K."/>
            <person name="Land M."/>
            <person name="Hauser L."/>
            <person name="Brambilla E.M."/>
            <person name="Kotsyurbenko O."/>
            <person name="Rohde M."/>
            <person name="Tindall B.J."/>
            <person name="Abt B."/>
            <person name="Goker M."/>
            <person name="Detter J.C."/>
            <person name="Woyke T."/>
            <person name="Bristow J."/>
            <person name="Eisen J.A."/>
            <person name="Markowitz V."/>
            <person name="Hugenholtz P."/>
            <person name="Klenk H.P."/>
            <person name="Kyrpides N.C."/>
        </authorList>
    </citation>
    <scope>NUCLEOTIDE SEQUENCE [LARGE SCALE GENOMIC DNA]</scope>
    <source>
        <strain evidence="5">ATCC 51119 / DSM 12145 / JCM 21818 / LMG 10337 / NBRC 100064 / NCIMB 13643</strain>
    </source>
</reference>
<dbReference type="Proteomes" id="UP000000310">
    <property type="component" value="Chromosome"/>
</dbReference>
<dbReference type="Pfam" id="PF08338">
    <property type="entry name" value="DUF1731"/>
    <property type="match status" value="1"/>
</dbReference>
<dbReference type="InterPro" id="IPR010099">
    <property type="entry name" value="SDR39U1"/>
</dbReference>
<dbReference type="NCBIfam" id="TIGR01777">
    <property type="entry name" value="yfcH"/>
    <property type="match status" value="1"/>
</dbReference>
<dbReference type="Gene3D" id="3.40.50.720">
    <property type="entry name" value="NAD(P)-binding Rossmann-like Domain"/>
    <property type="match status" value="1"/>
</dbReference>
<dbReference type="InterPro" id="IPR013549">
    <property type="entry name" value="DUF1731"/>
</dbReference>
<evidence type="ECO:0000259" key="2">
    <source>
        <dbReference type="Pfam" id="PF01370"/>
    </source>
</evidence>
<dbReference type="KEGG" id="psn:Pedsa_1998"/>
<dbReference type="RefSeq" id="WP_013633038.1">
    <property type="nucleotide sequence ID" value="NC_015177.1"/>
</dbReference>
<dbReference type="STRING" id="762903.Pedsa_1998"/>
<dbReference type="AlphaFoldDB" id="F0S9Z3"/>
<protein>
    <submittedName>
        <fullName evidence="4">Uncharacterized protein</fullName>
    </submittedName>
</protein>
<evidence type="ECO:0000313" key="5">
    <source>
        <dbReference type="Proteomes" id="UP000000310"/>
    </source>
</evidence>
<dbReference type="InterPro" id="IPR036291">
    <property type="entry name" value="NAD(P)-bd_dom_sf"/>
</dbReference>
<comment type="similarity">
    <text evidence="1">Belongs to the NAD(P)-dependent epimerase/dehydratase family. SDR39U1 subfamily.</text>
</comment>
<accession>F0S9Z3</accession>
<reference evidence="5" key="2">
    <citation type="submission" date="2011-02" db="EMBL/GenBank/DDBJ databases">
        <title>The complete genome of Pedobacter saltans DSM 12145.</title>
        <authorList>
            <consortium name="US DOE Joint Genome Institute (JGI-PGF)"/>
            <person name="Lucas S."/>
            <person name="Copeland A."/>
            <person name="Lapidus A."/>
            <person name="Bruce D."/>
            <person name="Goodwin L."/>
            <person name="Pitluck S."/>
            <person name="Kyrpides N."/>
            <person name="Mavromatis K."/>
            <person name="Pagani I."/>
            <person name="Ivanova N."/>
            <person name="Ovchinnikova G."/>
            <person name="Lu M."/>
            <person name="Detter J.C."/>
            <person name="Han C."/>
            <person name="Land M."/>
            <person name="Hauser L."/>
            <person name="Markowitz V."/>
            <person name="Cheng J.-F."/>
            <person name="Hugenholtz P."/>
            <person name="Woyke T."/>
            <person name="Wu D."/>
            <person name="Tindall B."/>
            <person name="Pomrenke H.G."/>
            <person name="Brambilla E."/>
            <person name="Klenk H.-P."/>
            <person name="Eisen J.A."/>
        </authorList>
    </citation>
    <scope>NUCLEOTIDE SEQUENCE [LARGE SCALE GENOMIC DNA]</scope>
    <source>
        <strain evidence="5">ATCC 51119 / DSM 12145 / JCM 21818 / LMG 10337 / NBRC 100064 / NCIMB 13643</strain>
    </source>
</reference>
<dbReference type="eggNOG" id="COG1090">
    <property type="taxonomic scope" value="Bacteria"/>
</dbReference>